<dbReference type="InterPro" id="IPR029044">
    <property type="entry name" value="Nucleotide-diphossugar_trans"/>
</dbReference>
<dbReference type="SUPFAM" id="SSF53448">
    <property type="entry name" value="Nucleotide-diphospho-sugar transferases"/>
    <property type="match status" value="1"/>
</dbReference>
<keyword evidence="2" id="KW-0328">Glycosyltransferase</keyword>
<protein>
    <submittedName>
        <fullName evidence="2">Glycosyltransferase</fullName>
        <ecNumber evidence="2">2.4.-.-</ecNumber>
    </submittedName>
</protein>
<comment type="caution">
    <text evidence="2">The sequence shown here is derived from an EMBL/GenBank/DDBJ whole genome shotgun (WGS) entry which is preliminary data.</text>
</comment>
<evidence type="ECO:0000313" key="3">
    <source>
        <dbReference type="Proteomes" id="UP001205603"/>
    </source>
</evidence>
<keyword evidence="2" id="KW-0808">Transferase</keyword>
<feature type="domain" description="Glycosyltransferase 2-like" evidence="1">
    <location>
        <begin position="14"/>
        <end position="188"/>
    </location>
</feature>
<dbReference type="EMBL" id="JANDHW010000004">
    <property type="protein sequence ID" value="MCP9611620.1"/>
    <property type="molecule type" value="Genomic_DNA"/>
</dbReference>
<dbReference type="Proteomes" id="UP001205603">
    <property type="component" value="Unassembled WGS sequence"/>
</dbReference>
<dbReference type="InterPro" id="IPR001173">
    <property type="entry name" value="Glyco_trans_2-like"/>
</dbReference>
<dbReference type="Pfam" id="PF00535">
    <property type="entry name" value="Glycos_transf_2"/>
    <property type="match status" value="1"/>
</dbReference>
<gene>
    <name evidence="2" type="ORF">NMU02_05895</name>
</gene>
<dbReference type="EC" id="2.4.-.-" evidence="2"/>
<dbReference type="PANTHER" id="PTHR22916:SF3">
    <property type="entry name" value="UDP-GLCNAC:BETAGAL BETA-1,3-N-ACETYLGLUCOSAMINYLTRANSFERASE-LIKE PROTEIN 1"/>
    <property type="match status" value="1"/>
</dbReference>
<dbReference type="RefSeq" id="WP_255026500.1">
    <property type="nucleotide sequence ID" value="NZ_JANDHW010000004.1"/>
</dbReference>
<evidence type="ECO:0000259" key="1">
    <source>
        <dbReference type="Pfam" id="PF00535"/>
    </source>
</evidence>
<dbReference type="GO" id="GO:0016757">
    <property type="term" value="F:glycosyltransferase activity"/>
    <property type="evidence" value="ECO:0007669"/>
    <property type="project" value="UniProtKB-KW"/>
</dbReference>
<dbReference type="Gene3D" id="3.90.550.10">
    <property type="entry name" value="Spore Coat Polysaccharide Biosynthesis Protein SpsA, Chain A"/>
    <property type="match status" value="1"/>
</dbReference>
<sequence>MNDNGNKINKPVVSVIIITYNQEDTIAQAIDSVLLQKVDFPYEIILADDASIDRTSAICEHYQSRFPDMIRYVRNKKNKGAVKNYFDAFCVCRGEYIADCAGDDFWIGESRLQEQVEYMREHPAVMMVHANWRVYDTITGNFTLRARDSRYDPGEKIQTGEDSIIKLLHQRGTPYVIPATGIYRFKPVYEFYGRHTALFRDYLCEDIQLAAVCMHLGEVHYLDRETMVYRVGRPSVSNQWDTEKAFRFSIDMFRLRYALARCFNLDMSRLKPYSKKQFALIMRYSVRAGKGEYAREAYRLIKENSESLSVCTRLLYWGVTDKVLSPVIYFLYGKLRKVYHLFVIKNKL</sequence>
<organism evidence="2 3">
    <name type="scientific">Coprobacter tertius</name>
    <dbReference type="NCBI Taxonomy" id="2944915"/>
    <lineage>
        <taxon>Bacteria</taxon>
        <taxon>Pseudomonadati</taxon>
        <taxon>Bacteroidota</taxon>
        <taxon>Bacteroidia</taxon>
        <taxon>Bacteroidales</taxon>
        <taxon>Barnesiellaceae</taxon>
        <taxon>Coprobacter</taxon>
    </lineage>
</organism>
<evidence type="ECO:0000313" key="2">
    <source>
        <dbReference type="EMBL" id="MCP9611620.1"/>
    </source>
</evidence>
<accession>A0ABT1MG55</accession>
<keyword evidence="3" id="KW-1185">Reference proteome</keyword>
<dbReference type="PANTHER" id="PTHR22916">
    <property type="entry name" value="GLYCOSYLTRANSFERASE"/>
    <property type="match status" value="1"/>
</dbReference>
<reference evidence="2 3" key="1">
    <citation type="submission" date="2022-07" db="EMBL/GenBank/DDBJ databases">
        <title>Fecal culturing of patients with breast cancer.</title>
        <authorList>
            <person name="Teng N.M.Y."/>
            <person name="Kiu R."/>
            <person name="Evans R."/>
            <person name="Baker D.J."/>
            <person name="Zenner C."/>
            <person name="Robinson S.D."/>
            <person name="Hall L.J."/>
        </authorList>
    </citation>
    <scope>NUCLEOTIDE SEQUENCE [LARGE SCALE GENOMIC DNA]</scope>
    <source>
        <strain evidence="2 3">LH1063</strain>
    </source>
</reference>
<proteinExistence type="predicted"/>
<name>A0ABT1MG55_9BACT</name>